<dbReference type="AlphaFoldDB" id="A0A2A5JRZ4"/>
<dbReference type="InterPro" id="IPR036188">
    <property type="entry name" value="FAD/NAD-bd_sf"/>
</dbReference>
<feature type="binding site" evidence="2">
    <location>
        <position position="77"/>
    </location>
    <ligand>
        <name>7-chloro-L-tryptophan</name>
        <dbReference type="ChEBI" id="CHEBI:58713"/>
    </ligand>
</feature>
<dbReference type="GO" id="GO:0004497">
    <property type="term" value="F:monooxygenase activity"/>
    <property type="evidence" value="ECO:0007669"/>
    <property type="project" value="InterPro"/>
</dbReference>
<keyword evidence="2" id="KW-0285">Flavoprotein</keyword>
<dbReference type="Proteomes" id="UP000228621">
    <property type="component" value="Unassembled WGS sequence"/>
</dbReference>
<evidence type="ECO:0000313" key="4">
    <source>
        <dbReference type="Proteomes" id="UP000228621"/>
    </source>
</evidence>
<dbReference type="OrthoDB" id="7178350at2"/>
<dbReference type="Pfam" id="PF04820">
    <property type="entry name" value="Trp_halogenase"/>
    <property type="match status" value="1"/>
</dbReference>
<comment type="caution">
    <text evidence="3">The sequence shown here is derived from an EMBL/GenBank/DDBJ whole genome shotgun (WGS) entry which is preliminary data.</text>
</comment>
<dbReference type="RefSeq" id="WP_099641647.1">
    <property type="nucleotide sequence ID" value="NZ_NKHF01000037.1"/>
</dbReference>
<dbReference type="PANTHER" id="PTHR43747:SF4">
    <property type="entry name" value="FLAVIN-DEPENDENT TRYPTOPHAN HALOGENASE"/>
    <property type="match status" value="1"/>
</dbReference>
<dbReference type="Gene3D" id="3.50.50.60">
    <property type="entry name" value="FAD/NAD(P)-binding domain"/>
    <property type="match status" value="1"/>
</dbReference>
<dbReference type="PIRSF" id="PIRSF011396">
    <property type="entry name" value="Trp_halogenase"/>
    <property type="match status" value="1"/>
</dbReference>
<keyword evidence="4" id="KW-1185">Reference proteome</keyword>
<dbReference type="InterPro" id="IPR006905">
    <property type="entry name" value="Flavin_halogenase"/>
</dbReference>
<feature type="active site" evidence="1">
    <location>
        <position position="77"/>
    </location>
</feature>
<feature type="binding site" evidence="2">
    <location>
        <position position="341"/>
    </location>
    <ligand>
        <name>L-tryptophan</name>
        <dbReference type="ChEBI" id="CHEBI:57912"/>
    </ligand>
</feature>
<proteinExistence type="predicted"/>
<dbReference type="PANTHER" id="PTHR43747">
    <property type="entry name" value="FAD-BINDING PROTEIN"/>
    <property type="match status" value="1"/>
</dbReference>
<dbReference type="InterPro" id="IPR050816">
    <property type="entry name" value="Flavin-dep_Halogenase_NPB"/>
</dbReference>
<reference evidence="4" key="1">
    <citation type="journal article" date="2019" name="Genome Announc.">
        <title>Draft Genome Sequence of Pseudoalteromonas piscicida Strain 36Y ROTHPW, an Hypersaline Seawater Isolate from the South Coast of Sonora, Mexico.</title>
        <authorList>
            <person name="Sanchez-Diaz R."/>
            <person name="Molina-Garza Z.J."/>
            <person name="Cruz-Suarez L.E."/>
            <person name="Selvin J."/>
            <person name="Kiran G.S."/>
            <person name="Ibarra-Gamez J.C."/>
            <person name="Gomez-Gil B."/>
            <person name="Galaviz-Silva L."/>
        </authorList>
    </citation>
    <scope>NUCLEOTIDE SEQUENCE [LARGE SCALE GENOMIC DNA]</scope>
    <source>
        <strain evidence="4">36Y_RITHPW</strain>
    </source>
</reference>
<evidence type="ECO:0000256" key="1">
    <source>
        <dbReference type="PIRSR" id="PIRSR011396-1"/>
    </source>
</evidence>
<dbReference type="InterPro" id="IPR033856">
    <property type="entry name" value="Trp_halogen"/>
</dbReference>
<gene>
    <name evidence="3" type="ORF">CEX98_08435</name>
</gene>
<accession>A0A2A5JRZ4</accession>
<feature type="binding site" evidence="2">
    <location>
        <begin position="11"/>
        <end position="14"/>
    </location>
    <ligand>
        <name>FAD</name>
        <dbReference type="ChEBI" id="CHEBI:57692"/>
    </ligand>
</feature>
<dbReference type="GO" id="GO:0000166">
    <property type="term" value="F:nucleotide binding"/>
    <property type="evidence" value="ECO:0007669"/>
    <property type="project" value="UniProtKB-KW"/>
</dbReference>
<organism evidence="3 4">
    <name type="scientific">Pseudoalteromonas piscicida</name>
    <dbReference type="NCBI Taxonomy" id="43662"/>
    <lineage>
        <taxon>Bacteria</taxon>
        <taxon>Pseudomonadati</taxon>
        <taxon>Pseudomonadota</taxon>
        <taxon>Gammaproteobacteria</taxon>
        <taxon>Alteromonadales</taxon>
        <taxon>Pseudoalteromonadaceae</taxon>
        <taxon>Pseudoalteromonas</taxon>
    </lineage>
</organism>
<dbReference type="EMBL" id="NKHF01000037">
    <property type="protein sequence ID" value="PCK32198.1"/>
    <property type="molecule type" value="Genomic_DNA"/>
</dbReference>
<evidence type="ECO:0000313" key="3">
    <source>
        <dbReference type="EMBL" id="PCK32198.1"/>
    </source>
</evidence>
<keyword evidence="2" id="KW-0547">Nucleotide-binding</keyword>
<sequence>MKNQKIVILGGGTAGWMAATMMAKSWADKAIEITVVESSSIGIIGVGEGSTPQFKGFMDYLGISESEWMPACNATYKNGIRFIDWSTKPGFSSYFHPFPAQPDDYSAPAFFHNSFVRRKAIDVEGHPDHFFLATHLANANKSPIAAENFPFEINYGYHFDSTLLGELLARKAAKLNVKRIDATISDVRKQVNGDIAALITSEGLEITGDIFVDCSGFKSLLLQQALGVGFESFGDNLFNDAAVVLPTEQVDIISSETKSVARKYGWSWHIPLTNRIGNGYVYSQRYCDQDQAETELRAALGLLDSDVEARHIKMKVGQVKTHWQNNCIAIGLSQGFIEPLEATALHIVQETVQSFIECYQEAGFTDGKRDKHNHSINARYQAIRDYIVAHYRVNSRTDTKYWLDNANNNNLSRSLFQVLQTWVAGNNLSDELARQNIDQYYPSVSWHCLLAGYGIYPDQAQLKPGNARALQHDVGKIENYLSRCGLNFKTHRAELDALASTMNK</sequence>
<protein>
    <submittedName>
        <fullName evidence="3">Tryptophan halogenase</fullName>
    </submittedName>
</protein>
<name>A0A2A5JRZ4_PSEO7</name>
<dbReference type="SUPFAM" id="SSF51905">
    <property type="entry name" value="FAD/NAD(P)-binding domain"/>
    <property type="match status" value="1"/>
</dbReference>
<feature type="binding site" evidence="2">
    <location>
        <position position="332"/>
    </location>
    <ligand>
        <name>FAD</name>
        <dbReference type="ChEBI" id="CHEBI:57692"/>
    </ligand>
</feature>
<keyword evidence="2" id="KW-0274">FAD</keyword>
<evidence type="ECO:0000256" key="2">
    <source>
        <dbReference type="PIRSR" id="PIRSR011396-2"/>
    </source>
</evidence>